<feature type="transmembrane region" description="Helical" evidence="5">
    <location>
        <begin position="94"/>
        <end position="113"/>
    </location>
</feature>
<feature type="transmembrane region" description="Helical" evidence="5">
    <location>
        <begin position="125"/>
        <end position="143"/>
    </location>
</feature>
<evidence type="ECO:0000256" key="2">
    <source>
        <dbReference type="ARBA" id="ARBA00022692"/>
    </source>
</evidence>
<evidence type="ECO:0000256" key="1">
    <source>
        <dbReference type="ARBA" id="ARBA00004141"/>
    </source>
</evidence>
<keyword evidence="7" id="KW-1185">Reference proteome</keyword>
<dbReference type="GO" id="GO:0055085">
    <property type="term" value="P:transmembrane transport"/>
    <property type="evidence" value="ECO:0007669"/>
    <property type="project" value="InterPro"/>
</dbReference>
<comment type="subcellular location">
    <subcellularLocation>
        <location evidence="1">Membrane</location>
        <topology evidence="1">Multi-pass membrane protein</topology>
    </subcellularLocation>
</comment>
<feature type="transmembrane region" description="Helical" evidence="5">
    <location>
        <begin position="163"/>
        <end position="182"/>
    </location>
</feature>
<dbReference type="RefSeq" id="WP_069328110.1">
    <property type="nucleotide sequence ID" value="NZ_MDER01000045.1"/>
</dbReference>
<dbReference type="InterPro" id="IPR038665">
    <property type="entry name" value="Voltage-dep_anion_channel_sf"/>
</dbReference>
<keyword evidence="3 5" id="KW-1133">Transmembrane helix</keyword>
<comment type="caution">
    <text evidence="6">The sequence shown here is derived from an EMBL/GenBank/DDBJ whole genome shotgun (WGS) entry which is preliminary data.</text>
</comment>
<evidence type="ECO:0000256" key="4">
    <source>
        <dbReference type="ARBA" id="ARBA00023136"/>
    </source>
</evidence>
<feature type="transmembrane region" description="Helical" evidence="5">
    <location>
        <begin position="188"/>
        <end position="210"/>
    </location>
</feature>
<feature type="transmembrane region" description="Helical" evidence="5">
    <location>
        <begin position="230"/>
        <end position="249"/>
    </location>
</feature>
<evidence type="ECO:0000256" key="3">
    <source>
        <dbReference type="ARBA" id="ARBA00022989"/>
    </source>
</evidence>
<reference evidence="6 7" key="1">
    <citation type="submission" date="2016-08" db="EMBL/GenBank/DDBJ databases">
        <title>Genome sequencing of Paenibacillus sp. TI45-13ar, isolated from Korean traditional nuruk.</title>
        <authorList>
            <person name="Kim S.-J."/>
        </authorList>
    </citation>
    <scope>NUCLEOTIDE SEQUENCE [LARGE SCALE GENOMIC DNA]</scope>
    <source>
        <strain evidence="6 7">TI45-13ar</strain>
    </source>
</reference>
<evidence type="ECO:0000313" key="7">
    <source>
        <dbReference type="Proteomes" id="UP000094578"/>
    </source>
</evidence>
<keyword evidence="4 5" id="KW-0472">Membrane</keyword>
<dbReference type="EMBL" id="MDER01000045">
    <property type="protein sequence ID" value="ODP27882.1"/>
    <property type="molecule type" value="Genomic_DNA"/>
</dbReference>
<sequence length="370" mass="42759">MLIGLLLLFIIAIMITWSSKKDVPVVPTATSSIVMALGIFIQGAWQQLSGYSPKSIWTSLLVIITVGIWLYLLVSYIGSIRRGRLYQDHLADPVMRFATGTWVAGTSTLLIAIHASFNHFILNEIIRIITILNIGLWLVVLYVMCRGWYQILHQSQIHRVHGIILLSTVSTQSIVLLLHQIFKIDNLLWLHQTLIIIGLIFYVWSVVLIVYRYWHHRHPIVEEWTDPNCILYGALAITGAAVQTVHAWSDGAIIYLWWITWIILIIVEGIEVVRAIRRIQAKGWRQGIGIYNTAQWTRLFTLGMFYFFTLRIYPLYQQYTESRWALEMYRWILTGGSWIISILLVIEIGLAVQALWHHAQRKRAKTSNMP</sequence>
<proteinExistence type="predicted"/>
<feature type="transmembrane region" description="Helical" evidence="5">
    <location>
        <begin position="296"/>
        <end position="316"/>
    </location>
</feature>
<protein>
    <submittedName>
        <fullName evidence="6">Uncharacterized protein</fullName>
    </submittedName>
</protein>
<gene>
    <name evidence="6" type="ORF">PTI45_02701</name>
</gene>
<name>A0A1E3L249_9BACL</name>
<organism evidence="6 7">
    <name type="scientific">Paenibacillus nuruki</name>
    <dbReference type="NCBI Taxonomy" id="1886670"/>
    <lineage>
        <taxon>Bacteria</taxon>
        <taxon>Bacillati</taxon>
        <taxon>Bacillota</taxon>
        <taxon>Bacilli</taxon>
        <taxon>Bacillales</taxon>
        <taxon>Paenibacillaceae</taxon>
        <taxon>Paenibacillus</taxon>
    </lineage>
</organism>
<feature type="transmembrane region" description="Helical" evidence="5">
    <location>
        <begin position="255"/>
        <end position="276"/>
    </location>
</feature>
<dbReference type="STRING" id="1886670.PTI45_02701"/>
<evidence type="ECO:0000256" key="5">
    <source>
        <dbReference type="SAM" id="Phobius"/>
    </source>
</evidence>
<dbReference type="GO" id="GO:0016020">
    <property type="term" value="C:membrane"/>
    <property type="evidence" value="ECO:0007669"/>
    <property type="project" value="UniProtKB-SubCell"/>
</dbReference>
<dbReference type="Proteomes" id="UP000094578">
    <property type="component" value="Unassembled WGS sequence"/>
</dbReference>
<evidence type="ECO:0000313" key="6">
    <source>
        <dbReference type="EMBL" id="ODP27882.1"/>
    </source>
</evidence>
<feature type="transmembrane region" description="Helical" evidence="5">
    <location>
        <begin position="55"/>
        <end position="74"/>
    </location>
</feature>
<dbReference type="Gene3D" id="1.50.10.150">
    <property type="entry name" value="Voltage-dependent anion channel"/>
    <property type="match status" value="1"/>
</dbReference>
<dbReference type="Pfam" id="PF03595">
    <property type="entry name" value="SLAC1"/>
    <property type="match status" value="1"/>
</dbReference>
<dbReference type="InterPro" id="IPR004695">
    <property type="entry name" value="SLAC1/Mae1/Ssu1/TehA"/>
</dbReference>
<dbReference type="AlphaFoldDB" id="A0A1E3L249"/>
<accession>A0A1E3L249</accession>
<feature type="transmembrane region" description="Helical" evidence="5">
    <location>
        <begin position="336"/>
        <end position="356"/>
    </location>
</feature>
<keyword evidence="2 5" id="KW-0812">Transmembrane</keyword>